<comment type="function">
    <text evidence="7">Catalyzes the ATP-dependent amidation of deamido-NAD to form NAD. Uses L-glutamine as a nitrogen source.</text>
</comment>
<dbReference type="CDD" id="cd07570">
    <property type="entry name" value="GAT_Gln-NAD-synth"/>
    <property type="match status" value="1"/>
</dbReference>
<evidence type="ECO:0000256" key="7">
    <source>
        <dbReference type="HAMAP-Rule" id="MF_02090"/>
    </source>
</evidence>
<feature type="binding site" evidence="7">
    <location>
        <begin position="305"/>
        <end position="312"/>
    </location>
    <ligand>
        <name>ATP</name>
        <dbReference type="ChEBI" id="CHEBI:30616"/>
    </ligand>
</feature>
<comment type="similarity">
    <text evidence="2 7 8">In the C-terminal section; belongs to the NAD synthetase family.</text>
</comment>
<dbReference type="GO" id="GO:0005524">
    <property type="term" value="F:ATP binding"/>
    <property type="evidence" value="ECO:0007669"/>
    <property type="project" value="UniProtKB-UniRule"/>
</dbReference>
<feature type="binding site" evidence="7">
    <location>
        <position position="388"/>
    </location>
    <ligand>
        <name>deamido-NAD(+)</name>
        <dbReference type="ChEBI" id="CHEBI:58437"/>
        <note>ligand shared between two neighboring subunits</note>
    </ligand>
</feature>
<gene>
    <name evidence="7" type="primary">nadE</name>
    <name evidence="11" type="ORF">DFR24_2548</name>
</gene>
<dbReference type="GO" id="GO:0009435">
    <property type="term" value="P:NAD+ biosynthetic process"/>
    <property type="evidence" value="ECO:0007669"/>
    <property type="project" value="UniProtKB-UniRule"/>
</dbReference>
<feature type="domain" description="CN hydrolase" evidence="10">
    <location>
        <begin position="25"/>
        <end position="268"/>
    </location>
</feature>
<dbReference type="SUPFAM" id="SSF52402">
    <property type="entry name" value="Adenine nucleotide alpha hydrolases-like"/>
    <property type="match status" value="1"/>
</dbReference>
<accession>A0A4R7P356</accession>
<feature type="binding site" evidence="7">
    <location>
        <position position="412"/>
    </location>
    <ligand>
        <name>ATP</name>
        <dbReference type="ChEBI" id="CHEBI:30616"/>
    </ligand>
</feature>
<dbReference type="GO" id="GO:0008795">
    <property type="term" value="F:NAD+ synthase activity"/>
    <property type="evidence" value="ECO:0007669"/>
    <property type="project" value="UniProtKB-UniRule"/>
</dbReference>
<dbReference type="UniPathway" id="UPA00253">
    <property type="reaction ID" value="UER00334"/>
</dbReference>
<feature type="binding site" evidence="7">
    <location>
        <position position="201"/>
    </location>
    <ligand>
        <name>L-glutamine</name>
        <dbReference type="ChEBI" id="CHEBI:58359"/>
    </ligand>
</feature>
<feature type="active site" description="For glutaminase activity" evidence="7">
    <location>
        <position position="133"/>
    </location>
</feature>
<keyword evidence="5 7" id="KW-0067">ATP-binding</keyword>
<dbReference type="EC" id="6.3.5.1" evidence="7 8"/>
<evidence type="ECO:0000256" key="6">
    <source>
        <dbReference type="ARBA" id="ARBA00023027"/>
    </source>
</evidence>
<feature type="binding site" evidence="7">
    <location>
        <position position="139"/>
    </location>
    <ligand>
        <name>L-glutamine</name>
        <dbReference type="ChEBI" id="CHEBI:58359"/>
    </ligand>
</feature>
<evidence type="ECO:0000256" key="5">
    <source>
        <dbReference type="ARBA" id="ARBA00022840"/>
    </source>
</evidence>
<dbReference type="InterPro" id="IPR036526">
    <property type="entry name" value="C-N_Hydrolase_sf"/>
</dbReference>
<dbReference type="Pfam" id="PF02540">
    <property type="entry name" value="NAD_synthase"/>
    <property type="match status" value="1"/>
</dbReference>
<comment type="similarity">
    <text evidence="9">Belongs to the NAD synthetase family.</text>
</comment>
<dbReference type="SUPFAM" id="SSF56317">
    <property type="entry name" value="Carbon-nitrogen hydrolase"/>
    <property type="match status" value="1"/>
</dbReference>
<evidence type="ECO:0000256" key="1">
    <source>
        <dbReference type="ARBA" id="ARBA00005188"/>
    </source>
</evidence>
<feature type="binding site" evidence="7">
    <location>
        <position position="527"/>
    </location>
    <ligand>
        <name>deamido-NAD(+)</name>
        <dbReference type="ChEBI" id="CHEBI:58437"/>
        <note>ligand shared between two neighboring subunits</note>
    </ligand>
</feature>
<dbReference type="InterPro" id="IPR003010">
    <property type="entry name" value="C-N_Hydrolase"/>
</dbReference>
<dbReference type="AlphaFoldDB" id="A0A4R7P356"/>
<keyword evidence="6 7" id="KW-0520">NAD</keyword>
<feature type="active site" description="Proton acceptor; for glutaminase activity" evidence="7">
    <location>
        <position position="66"/>
    </location>
</feature>
<feature type="active site" description="Nucleophile; for glutaminase activity" evidence="7">
    <location>
        <position position="169"/>
    </location>
</feature>
<dbReference type="Gene3D" id="3.60.110.10">
    <property type="entry name" value="Carbon-nitrogen hydrolase"/>
    <property type="match status" value="1"/>
</dbReference>
<evidence type="ECO:0000256" key="4">
    <source>
        <dbReference type="ARBA" id="ARBA00022741"/>
    </source>
</evidence>
<dbReference type="GO" id="GO:0005737">
    <property type="term" value="C:cytoplasm"/>
    <property type="evidence" value="ECO:0007669"/>
    <property type="project" value="InterPro"/>
</dbReference>
<evidence type="ECO:0000256" key="3">
    <source>
        <dbReference type="ARBA" id="ARBA00022598"/>
    </source>
</evidence>
<dbReference type="Gene3D" id="3.40.50.620">
    <property type="entry name" value="HUPs"/>
    <property type="match status" value="1"/>
</dbReference>
<comment type="pathway">
    <text evidence="1 7 8">Cofactor biosynthesis; NAD(+) biosynthesis; NAD(+) from deamido-NAD(+) (L-Gln route): step 1/1.</text>
</comment>
<dbReference type="Proteomes" id="UP000295341">
    <property type="component" value="Unassembled WGS sequence"/>
</dbReference>
<proteinExistence type="inferred from homology"/>
<dbReference type="CDD" id="cd00553">
    <property type="entry name" value="NAD_synthase"/>
    <property type="match status" value="1"/>
</dbReference>
<reference evidence="11 12" key="1">
    <citation type="submission" date="2019-03" db="EMBL/GenBank/DDBJ databases">
        <title>Genomic Encyclopedia of Type Strains, Phase IV (KMG-IV): sequencing the most valuable type-strain genomes for metagenomic binning, comparative biology and taxonomic classification.</title>
        <authorList>
            <person name="Goeker M."/>
        </authorList>
    </citation>
    <scope>NUCLEOTIDE SEQUENCE [LARGE SCALE GENOMIC DNA]</scope>
    <source>
        <strain evidence="11 12">DSM 26377</strain>
    </source>
</reference>
<dbReference type="GO" id="GO:0003952">
    <property type="term" value="F:NAD+ synthase (glutamine-hydrolyzing) activity"/>
    <property type="evidence" value="ECO:0007669"/>
    <property type="project" value="UniProtKB-UniRule"/>
</dbReference>
<feature type="binding site" evidence="7">
    <location>
        <position position="195"/>
    </location>
    <ligand>
        <name>L-glutamine</name>
        <dbReference type="ChEBI" id="CHEBI:58359"/>
    </ligand>
</feature>
<feature type="binding site" evidence="7">
    <location>
        <position position="417"/>
    </location>
    <ligand>
        <name>deamido-NAD(+)</name>
        <dbReference type="ChEBI" id="CHEBI:58437"/>
        <note>ligand shared between two neighboring subunits</note>
    </ligand>
</feature>
<dbReference type="EMBL" id="SOBT01000009">
    <property type="protein sequence ID" value="TDU28183.1"/>
    <property type="molecule type" value="Genomic_DNA"/>
</dbReference>
<keyword evidence="3 7" id="KW-0436">Ligase</keyword>
<evidence type="ECO:0000313" key="11">
    <source>
        <dbReference type="EMBL" id="TDU28183.1"/>
    </source>
</evidence>
<evidence type="ECO:0000256" key="9">
    <source>
        <dbReference type="RuleBase" id="RU003811"/>
    </source>
</evidence>
<dbReference type="HAMAP" id="MF_02090">
    <property type="entry name" value="NadE_glutamine_dep"/>
    <property type="match status" value="1"/>
</dbReference>
<dbReference type="NCBIfam" id="NF010588">
    <property type="entry name" value="PRK13981.1"/>
    <property type="match status" value="1"/>
</dbReference>
<dbReference type="InterPro" id="IPR003694">
    <property type="entry name" value="NAD_synthase"/>
</dbReference>
<evidence type="ECO:0000256" key="8">
    <source>
        <dbReference type="PIRNR" id="PIRNR006630"/>
    </source>
</evidence>
<dbReference type="GO" id="GO:0004359">
    <property type="term" value="F:glutaminase activity"/>
    <property type="evidence" value="ECO:0007669"/>
    <property type="project" value="InterPro"/>
</dbReference>
<dbReference type="FunFam" id="3.40.50.620:FF:000106">
    <property type="entry name" value="Glutamine-dependent NAD(+) synthetase"/>
    <property type="match status" value="1"/>
</dbReference>
<evidence type="ECO:0000313" key="12">
    <source>
        <dbReference type="Proteomes" id="UP000295341"/>
    </source>
</evidence>
<comment type="caution">
    <text evidence="7">Lacks conserved residue(s) required for the propagation of feature annotation.</text>
</comment>
<name>A0A4R7P356_9GAMM</name>
<dbReference type="PANTHER" id="PTHR23090:SF9">
    <property type="entry name" value="GLUTAMINE-DEPENDENT NAD(+) SYNTHETASE"/>
    <property type="match status" value="1"/>
</dbReference>
<dbReference type="InterPro" id="IPR022310">
    <property type="entry name" value="NAD/GMP_synthase"/>
</dbReference>
<evidence type="ECO:0000256" key="2">
    <source>
        <dbReference type="ARBA" id="ARBA00007145"/>
    </source>
</evidence>
<dbReference type="InterPro" id="IPR014729">
    <property type="entry name" value="Rossmann-like_a/b/a_fold"/>
</dbReference>
<dbReference type="PIRSF" id="PIRSF006630">
    <property type="entry name" value="NADS_GAT"/>
    <property type="match status" value="1"/>
</dbReference>
<dbReference type="PROSITE" id="PS50263">
    <property type="entry name" value="CN_HYDROLASE"/>
    <property type="match status" value="1"/>
</dbReference>
<comment type="caution">
    <text evidence="11">The sequence shown here is derived from an EMBL/GenBank/DDBJ whole genome shotgun (WGS) entry which is preliminary data.</text>
</comment>
<keyword evidence="4 7" id="KW-0547">Nucleotide-binding</keyword>
<keyword evidence="12" id="KW-1185">Reference proteome</keyword>
<dbReference type="Pfam" id="PF00795">
    <property type="entry name" value="CN_hydrolase"/>
    <property type="match status" value="1"/>
</dbReference>
<dbReference type="PANTHER" id="PTHR23090">
    <property type="entry name" value="NH 3 /GLUTAMINE-DEPENDENT NAD + SYNTHETASE"/>
    <property type="match status" value="1"/>
</dbReference>
<sequence>MPGLARWLDGAAVNVRQSKHMGDNLRLVAAQLNFWVGDIEGNAEKIIAAAARARDDLRADLIAFPELALLGYPPDDLLLRSGIPPAIEAGLERIRREAQGIHLVVGHPEYAEEGIYNAASVFRDGQLVRRYRKRLLPNYGVFDEKRHFLAGRSACVFDLKGVPVGLCICEDIWGTRPADESRDQGARLMVNINASPFALGKSNQREQVLRARAAETRLPILYVNMVGGQDDLLFDGDSSAIGPDGTVSFRAPTFEEDLYGVDFADGELRGVMSPPEAEEAVVYRGLVQSVRDYVTRNGFPGALIGLSGGIDSALVAAVAADALGPDRVWGVSLPSRYTLDMSNDDARIEAEALGIRYSILPIEPTFDALTSTLAQTFEGRAIDITEENMQSRSRGVLLMALSNKFGHVVLTTGNKSEMAVGYATLYGDMCGGFAPIKDVYKTLVFRLARYRNTISPVIPERVLTRPPSAELRPDQKDSDSLPPYEVLDPILEAYVESNASIPQIIAMGFEEATVKRVAGLVRRSEYKRRQAPPGPKVTRCAFGRERRYPITAVYGDF</sequence>
<dbReference type="NCBIfam" id="TIGR00552">
    <property type="entry name" value="nadE"/>
    <property type="match status" value="1"/>
</dbReference>
<comment type="catalytic activity">
    <reaction evidence="7 8">
        <text>deamido-NAD(+) + L-glutamine + ATP + H2O = L-glutamate + AMP + diphosphate + NAD(+) + H(+)</text>
        <dbReference type="Rhea" id="RHEA:24384"/>
        <dbReference type="ChEBI" id="CHEBI:15377"/>
        <dbReference type="ChEBI" id="CHEBI:15378"/>
        <dbReference type="ChEBI" id="CHEBI:29985"/>
        <dbReference type="ChEBI" id="CHEBI:30616"/>
        <dbReference type="ChEBI" id="CHEBI:33019"/>
        <dbReference type="ChEBI" id="CHEBI:57540"/>
        <dbReference type="ChEBI" id="CHEBI:58359"/>
        <dbReference type="ChEBI" id="CHEBI:58437"/>
        <dbReference type="ChEBI" id="CHEBI:456215"/>
        <dbReference type="EC" id="6.3.5.1"/>
    </reaction>
</comment>
<protein>
    <recommendedName>
        <fullName evidence="7 8">Glutamine-dependent NAD(+) synthetase</fullName>
        <ecNumber evidence="7 8">6.3.5.1</ecNumber>
    </recommendedName>
    <alternativeName>
        <fullName evidence="7 8">NAD(+) synthase [glutamine-hydrolyzing]</fullName>
    </alternativeName>
</protein>
<organism evidence="11 12">
    <name type="scientific">Panacagrimonas perspica</name>
    <dbReference type="NCBI Taxonomy" id="381431"/>
    <lineage>
        <taxon>Bacteria</taxon>
        <taxon>Pseudomonadati</taxon>
        <taxon>Pseudomonadota</taxon>
        <taxon>Gammaproteobacteria</taxon>
        <taxon>Nevskiales</taxon>
        <taxon>Nevskiaceae</taxon>
        <taxon>Panacagrimonas</taxon>
    </lineage>
</organism>
<evidence type="ECO:0000259" key="10">
    <source>
        <dbReference type="PROSITE" id="PS50263"/>
    </source>
</evidence>
<dbReference type="InterPro" id="IPR014445">
    <property type="entry name" value="Gln-dep_NAD_synthase"/>
</dbReference>